<dbReference type="EMBL" id="CP009285">
    <property type="protein sequence ID" value="AIQ56331.1"/>
    <property type="molecule type" value="Genomic_DNA"/>
</dbReference>
<dbReference type="HOGENOM" id="CLU_130939_0_0_9"/>
<dbReference type="AlphaFoldDB" id="A0A089L4C8"/>
<gene>
    <name evidence="3" type="ORF">PBOR_04805</name>
</gene>
<reference evidence="3" key="1">
    <citation type="submission" date="2014-08" db="EMBL/GenBank/DDBJ databases">
        <title>Comparative genomics of the Paenibacillus odorifer group.</title>
        <authorList>
            <person name="den Bakker H.C."/>
            <person name="Tsai Y.-C.Y.-C."/>
            <person name="Martin N."/>
            <person name="Korlach J."/>
            <person name="Wiedmann M."/>
        </authorList>
    </citation>
    <scope>NUCLEOTIDE SEQUENCE [LARGE SCALE GENOMIC DNA]</scope>
    <source>
        <strain evidence="3">DSM 13188</strain>
    </source>
</reference>
<dbReference type="Proteomes" id="UP000029518">
    <property type="component" value="Chromosome"/>
</dbReference>
<dbReference type="OrthoDB" id="2655045at2"/>
<dbReference type="KEGG" id="pbd:PBOR_04805"/>
<keyword evidence="2" id="KW-0812">Transmembrane</keyword>
<keyword evidence="2" id="KW-1133">Transmembrane helix</keyword>
<proteinExistence type="predicted"/>
<feature type="region of interest" description="Disordered" evidence="1">
    <location>
        <begin position="1"/>
        <end position="29"/>
    </location>
</feature>
<organism evidence="3 4">
    <name type="scientific">Paenibacillus borealis</name>
    <dbReference type="NCBI Taxonomy" id="160799"/>
    <lineage>
        <taxon>Bacteria</taxon>
        <taxon>Bacillati</taxon>
        <taxon>Bacillota</taxon>
        <taxon>Bacilli</taxon>
        <taxon>Bacillales</taxon>
        <taxon>Paenibacillaceae</taxon>
        <taxon>Paenibacillus</taxon>
    </lineage>
</organism>
<name>A0A089L4C8_PAEBO</name>
<keyword evidence="2" id="KW-0472">Membrane</keyword>
<accession>A0A089L4C8</accession>
<sequence length="182" mass="20498">MTEMEQLNGPENIEQPGERGAHGMRGKPGKRKKLTLGRIFLIIFLLGIAVYHVGTIVQMFTSFEARVTGRINVNEITSIEVVTSLPDTAADERKVTVTDPAEIAGIMNAFAGVKLRSSYASHNFTRSYWINIKVNKAYRFSIRVDDAKYISISDSSRRDKYSSGSFKIINDYDIRSIDRLFP</sequence>
<evidence type="ECO:0000313" key="3">
    <source>
        <dbReference type="EMBL" id="AIQ56331.1"/>
    </source>
</evidence>
<keyword evidence="4" id="KW-1185">Reference proteome</keyword>
<evidence type="ECO:0000256" key="2">
    <source>
        <dbReference type="SAM" id="Phobius"/>
    </source>
</evidence>
<feature type="transmembrane region" description="Helical" evidence="2">
    <location>
        <begin position="34"/>
        <end position="54"/>
    </location>
</feature>
<evidence type="ECO:0000313" key="4">
    <source>
        <dbReference type="Proteomes" id="UP000029518"/>
    </source>
</evidence>
<dbReference type="RefSeq" id="WP_042210681.1">
    <property type="nucleotide sequence ID" value="NZ_CP009285.1"/>
</dbReference>
<protein>
    <submittedName>
        <fullName evidence="3">Uncharacterized protein</fullName>
    </submittedName>
</protein>
<evidence type="ECO:0000256" key="1">
    <source>
        <dbReference type="SAM" id="MobiDB-lite"/>
    </source>
</evidence>